<organism evidence="1 2">
    <name type="scientific">Strongylus vulgaris</name>
    <name type="common">Blood worm</name>
    <dbReference type="NCBI Taxonomy" id="40348"/>
    <lineage>
        <taxon>Eukaryota</taxon>
        <taxon>Metazoa</taxon>
        <taxon>Ecdysozoa</taxon>
        <taxon>Nematoda</taxon>
        <taxon>Chromadorea</taxon>
        <taxon>Rhabditida</taxon>
        <taxon>Rhabditina</taxon>
        <taxon>Rhabditomorpha</taxon>
        <taxon>Strongyloidea</taxon>
        <taxon>Strongylidae</taxon>
        <taxon>Strongylus</taxon>
    </lineage>
</organism>
<name>A0A3P7L7F6_STRVU</name>
<evidence type="ECO:0000313" key="1">
    <source>
        <dbReference type="EMBL" id="VDM75088.1"/>
    </source>
</evidence>
<dbReference type="AlphaFoldDB" id="A0A3P7L7F6"/>
<accession>A0A3P7L7F6</accession>
<evidence type="ECO:0000313" key="2">
    <source>
        <dbReference type="Proteomes" id="UP000270094"/>
    </source>
</evidence>
<gene>
    <name evidence="1" type="ORF">SVUK_LOCUS10086</name>
</gene>
<dbReference type="EMBL" id="UYYB01094913">
    <property type="protein sequence ID" value="VDM75088.1"/>
    <property type="molecule type" value="Genomic_DNA"/>
</dbReference>
<proteinExistence type="predicted"/>
<protein>
    <submittedName>
        <fullName evidence="1">Uncharacterized protein</fullName>
    </submittedName>
</protein>
<reference evidence="1 2" key="1">
    <citation type="submission" date="2018-11" db="EMBL/GenBank/DDBJ databases">
        <authorList>
            <consortium name="Pathogen Informatics"/>
        </authorList>
    </citation>
    <scope>NUCLEOTIDE SEQUENCE [LARGE SCALE GENOMIC DNA]</scope>
</reference>
<dbReference type="OrthoDB" id="5779171at2759"/>
<dbReference type="Proteomes" id="UP000270094">
    <property type="component" value="Unassembled WGS sequence"/>
</dbReference>
<keyword evidence="2" id="KW-1185">Reference proteome</keyword>
<sequence>MATEQSFWASAKNFFSFGPKVTPKPKIGDRKEGPVEISQEKRRYMPAKLVNADNTYIYEFGSLNLP</sequence>